<dbReference type="CDD" id="cd01335">
    <property type="entry name" value="Radical_SAM"/>
    <property type="match status" value="1"/>
</dbReference>
<dbReference type="Proteomes" id="UP000469346">
    <property type="component" value="Unassembled WGS sequence"/>
</dbReference>
<feature type="binding site" evidence="8">
    <location>
        <position position="164"/>
    </location>
    <ligand>
        <name>[4Fe-4S] cluster</name>
        <dbReference type="ChEBI" id="CHEBI:49883"/>
        <label>2</label>
        <note>4Fe-4S-S-AdoMet</note>
    </ligand>
</feature>
<dbReference type="Pfam" id="PF18693">
    <property type="entry name" value="TRAM_2"/>
    <property type="match status" value="1"/>
</dbReference>
<feature type="binding site" evidence="8">
    <location>
        <position position="54"/>
    </location>
    <ligand>
        <name>[4Fe-4S] cluster</name>
        <dbReference type="ChEBI" id="CHEBI:49883"/>
        <label>1</label>
    </ligand>
</feature>
<dbReference type="InterPro" id="IPR006638">
    <property type="entry name" value="Elp3/MiaA/NifB-like_rSAM"/>
</dbReference>
<dbReference type="InterPro" id="IPR058240">
    <property type="entry name" value="rSAM_sf"/>
</dbReference>
<keyword evidence="12" id="KW-0689">Ribosomal protein</keyword>
<dbReference type="HAMAP" id="MF_01865">
    <property type="entry name" value="MTTase_RimO"/>
    <property type="match status" value="1"/>
</dbReference>
<dbReference type="RefSeq" id="WP_163298456.1">
    <property type="nucleotide sequence ID" value="NZ_JAAGRR010000047.1"/>
</dbReference>
<evidence type="ECO:0000256" key="8">
    <source>
        <dbReference type="HAMAP-Rule" id="MF_01865"/>
    </source>
</evidence>
<feature type="domain" description="MTTase N-terminal" evidence="10">
    <location>
        <begin position="8"/>
        <end position="123"/>
    </location>
</feature>
<dbReference type="GO" id="GO:0035599">
    <property type="term" value="F:aspartic acid methylthiotransferase activity"/>
    <property type="evidence" value="ECO:0007669"/>
    <property type="project" value="TreeGrafter"/>
</dbReference>
<keyword evidence="13" id="KW-1185">Reference proteome</keyword>
<keyword evidence="7 8" id="KW-0411">Iron-sulfur</keyword>
<dbReference type="Pfam" id="PF04055">
    <property type="entry name" value="Radical_SAM"/>
    <property type="match status" value="1"/>
</dbReference>
<dbReference type="PROSITE" id="PS51918">
    <property type="entry name" value="RADICAL_SAM"/>
    <property type="match status" value="1"/>
</dbReference>
<evidence type="ECO:0000256" key="1">
    <source>
        <dbReference type="ARBA" id="ARBA00022485"/>
    </source>
</evidence>
<dbReference type="GO" id="GO:0006400">
    <property type="term" value="P:tRNA modification"/>
    <property type="evidence" value="ECO:0007669"/>
    <property type="project" value="InterPro"/>
</dbReference>
<keyword evidence="12" id="KW-0687">Ribonucleoprotein</keyword>
<dbReference type="AlphaFoldDB" id="A0A6N9TM08"/>
<reference evidence="12 13" key="1">
    <citation type="submission" date="2020-02" db="EMBL/GenBank/DDBJ databases">
        <title>Comparative genomics of sulfur disproportionating microorganisms.</title>
        <authorList>
            <person name="Ward L.M."/>
            <person name="Bertran E."/>
            <person name="Johnston D.T."/>
        </authorList>
    </citation>
    <scope>NUCLEOTIDE SEQUENCE [LARGE SCALE GENOMIC DNA]</scope>
    <source>
        <strain evidence="12 13">DSM 100025</strain>
    </source>
</reference>
<evidence type="ECO:0000259" key="11">
    <source>
        <dbReference type="PROSITE" id="PS51918"/>
    </source>
</evidence>
<feature type="binding site" evidence="8">
    <location>
        <position position="86"/>
    </location>
    <ligand>
        <name>[4Fe-4S] cluster</name>
        <dbReference type="ChEBI" id="CHEBI:49883"/>
        <label>1</label>
    </ligand>
</feature>
<evidence type="ECO:0000313" key="12">
    <source>
        <dbReference type="EMBL" id="NDY42312.1"/>
    </source>
</evidence>
<sequence length="451" mass="49462">MNPAKARPRLYVVSLGCAKNQVDTEVALGAMEREGGFDLTDRPETADLLVVNTCAFIERAVSESIEAVLETAEMKRPGQRLVVMGCLVQRYGEALLRELPEVDAFLGTEGPAGLPDLVRRLAAGEGPLLDLAPAGRLPLSAPRFLTTPPWRAWLRVAEGCDNRCTYCLIPRIRGPLRPVPLPDLVAEARDLEERGVKELTLVAQDLTAYRDGGSDLAALLRRLLAETGIAWIRLLYLHPNGINSNLLKIIADNPRICPYLDVPVQHASDRILARMGRRYRRRDLDALLGRIREHLPEAALRTTVMVGFPGEGEDDFEALLEFVERWRFDHLGAFAYSDEEGAPSGALGGKVARDVAARRLDRVMSLQAGIAAERNRRRVGRVEEVLVEGVSRETDLLLEGRTRYQAPDVDGVVYITAGRAEAGGLVPVKITGAHTYDLVGEIVSGTTEDGD</sequence>
<keyword evidence="1 8" id="KW-0004">4Fe-4S</keyword>
<dbReference type="EMBL" id="JAAGRR010000047">
    <property type="protein sequence ID" value="NDY42312.1"/>
    <property type="molecule type" value="Genomic_DNA"/>
</dbReference>
<dbReference type="SFLD" id="SFLDG01082">
    <property type="entry name" value="B12-binding_domain_containing"/>
    <property type="match status" value="1"/>
</dbReference>
<keyword evidence="6 8" id="KW-0408">Iron</keyword>
<proteinExistence type="inferred from homology"/>
<evidence type="ECO:0000256" key="6">
    <source>
        <dbReference type="ARBA" id="ARBA00023004"/>
    </source>
</evidence>
<dbReference type="PROSITE" id="PS50926">
    <property type="entry name" value="TRAM"/>
    <property type="match status" value="1"/>
</dbReference>
<comment type="cofactor">
    <cofactor evidence="8">
        <name>[4Fe-4S] cluster</name>
        <dbReference type="ChEBI" id="CHEBI:49883"/>
    </cofactor>
    <text evidence="8">Binds 2 [4Fe-4S] clusters. One cluster is coordinated with 3 cysteines and an exchangeable S-adenosyl-L-methionine.</text>
</comment>
<dbReference type="EC" id="2.8.4.4" evidence="8"/>
<evidence type="ECO:0000256" key="2">
    <source>
        <dbReference type="ARBA" id="ARBA00022490"/>
    </source>
</evidence>
<dbReference type="PROSITE" id="PS51449">
    <property type="entry name" value="MTTASE_N"/>
    <property type="match status" value="1"/>
</dbReference>
<comment type="catalytic activity">
    <reaction evidence="8">
        <text>L-aspartate(89)-[ribosomal protein uS12]-hydrogen + (sulfur carrier)-SH + AH2 + 2 S-adenosyl-L-methionine = 3-methylsulfanyl-L-aspartate(89)-[ribosomal protein uS12]-hydrogen + (sulfur carrier)-H + 5'-deoxyadenosine + L-methionine + A + S-adenosyl-L-homocysteine + 2 H(+)</text>
        <dbReference type="Rhea" id="RHEA:37087"/>
        <dbReference type="Rhea" id="RHEA-COMP:10460"/>
        <dbReference type="Rhea" id="RHEA-COMP:10461"/>
        <dbReference type="Rhea" id="RHEA-COMP:14737"/>
        <dbReference type="Rhea" id="RHEA-COMP:14739"/>
        <dbReference type="ChEBI" id="CHEBI:13193"/>
        <dbReference type="ChEBI" id="CHEBI:15378"/>
        <dbReference type="ChEBI" id="CHEBI:17319"/>
        <dbReference type="ChEBI" id="CHEBI:17499"/>
        <dbReference type="ChEBI" id="CHEBI:29917"/>
        <dbReference type="ChEBI" id="CHEBI:29961"/>
        <dbReference type="ChEBI" id="CHEBI:57844"/>
        <dbReference type="ChEBI" id="CHEBI:57856"/>
        <dbReference type="ChEBI" id="CHEBI:59789"/>
        <dbReference type="ChEBI" id="CHEBI:64428"/>
        <dbReference type="ChEBI" id="CHEBI:73599"/>
        <dbReference type="EC" id="2.8.4.4"/>
    </reaction>
</comment>
<organism evidence="12 13">
    <name type="scientific">Dissulfurirhabdus thermomarina</name>
    <dbReference type="NCBI Taxonomy" id="1765737"/>
    <lineage>
        <taxon>Bacteria</taxon>
        <taxon>Deltaproteobacteria</taxon>
        <taxon>Dissulfurirhabdaceae</taxon>
        <taxon>Dissulfurirhabdus</taxon>
    </lineage>
</organism>
<dbReference type="NCBIfam" id="TIGR00089">
    <property type="entry name" value="MiaB/RimO family radical SAM methylthiotransferase"/>
    <property type="match status" value="1"/>
</dbReference>
<dbReference type="InterPro" id="IPR012340">
    <property type="entry name" value="NA-bd_OB-fold"/>
</dbReference>
<dbReference type="SFLD" id="SFLDS00029">
    <property type="entry name" value="Radical_SAM"/>
    <property type="match status" value="1"/>
</dbReference>
<comment type="caution">
    <text evidence="12">The sequence shown here is derived from an EMBL/GenBank/DDBJ whole genome shotgun (WGS) entry which is preliminary data.</text>
</comment>
<feature type="binding site" evidence="8">
    <location>
        <position position="160"/>
    </location>
    <ligand>
        <name>[4Fe-4S] cluster</name>
        <dbReference type="ChEBI" id="CHEBI:49883"/>
        <label>2</label>
        <note>4Fe-4S-S-AdoMet</note>
    </ligand>
</feature>
<dbReference type="FunFam" id="3.80.30.20:FF:000001">
    <property type="entry name" value="tRNA-2-methylthio-N(6)-dimethylallyladenosine synthase 2"/>
    <property type="match status" value="1"/>
</dbReference>
<dbReference type="InterPro" id="IPR005839">
    <property type="entry name" value="Methylthiotransferase"/>
</dbReference>
<evidence type="ECO:0000259" key="10">
    <source>
        <dbReference type="PROSITE" id="PS51449"/>
    </source>
</evidence>
<dbReference type="GO" id="GO:0005840">
    <property type="term" value="C:ribosome"/>
    <property type="evidence" value="ECO:0007669"/>
    <property type="project" value="UniProtKB-KW"/>
</dbReference>
<dbReference type="Pfam" id="PF00919">
    <property type="entry name" value="UPF0004"/>
    <property type="match status" value="1"/>
</dbReference>
<dbReference type="NCBIfam" id="TIGR01125">
    <property type="entry name" value="30S ribosomal protein S12 methylthiotransferase RimO"/>
    <property type="match status" value="1"/>
</dbReference>
<dbReference type="InterPro" id="IPR013848">
    <property type="entry name" value="Methylthiotransferase_N"/>
</dbReference>
<keyword evidence="4 8" id="KW-0949">S-adenosyl-L-methionine</keyword>
<accession>A0A6N9TM08</accession>
<feature type="domain" description="Radical SAM core" evidence="11">
    <location>
        <begin position="146"/>
        <end position="373"/>
    </location>
</feature>
<gene>
    <name evidence="8 12" type="primary">rimO</name>
    <name evidence="12" type="ORF">G3N55_05580</name>
</gene>
<dbReference type="Gene3D" id="3.40.50.12160">
    <property type="entry name" value="Methylthiotransferase, N-terminal domain"/>
    <property type="match status" value="1"/>
</dbReference>
<keyword evidence="5 8" id="KW-0479">Metal-binding</keyword>
<dbReference type="GO" id="GO:0051539">
    <property type="term" value="F:4 iron, 4 sulfur cluster binding"/>
    <property type="evidence" value="ECO:0007669"/>
    <property type="project" value="UniProtKB-UniRule"/>
</dbReference>
<feature type="domain" description="TRAM" evidence="9">
    <location>
        <begin position="376"/>
        <end position="444"/>
    </location>
</feature>
<dbReference type="PROSITE" id="PS01278">
    <property type="entry name" value="MTTASE_RADICAL"/>
    <property type="match status" value="1"/>
</dbReference>
<name>A0A6N9TM08_DISTH</name>
<dbReference type="InterPro" id="IPR038135">
    <property type="entry name" value="Methylthiotransferase_N_sf"/>
</dbReference>
<dbReference type="GO" id="GO:0103039">
    <property type="term" value="F:protein methylthiotransferase activity"/>
    <property type="evidence" value="ECO:0007669"/>
    <property type="project" value="UniProtKB-EC"/>
</dbReference>
<dbReference type="InterPro" id="IPR005840">
    <property type="entry name" value="Ribosomal_uS12_MeSTrfase_RimO"/>
</dbReference>
<dbReference type="InterPro" id="IPR007197">
    <property type="entry name" value="rSAM"/>
</dbReference>
<evidence type="ECO:0000256" key="4">
    <source>
        <dbReference type="ARBA" id="ARBA00022691"/>
    </source>
</evidence>
<evidence type="ECO:0000256" key="5">
    <source>
        <dbReference type="ARBA" id="ARBA00022723"/>
    </source>
</evidence>
<keyword evidence="2 8" id="KW-0963">Cytoplasm</keyword>
<feature type="binding site" evidence="8">
    <location>
        <position position="17"/>
    </location>
    <ligand>
        <name>[4Fe-4S] cluster</name>
        <dbReference type="ChEBI" id="CHEBI:49883"/>
        <label>1</label>
    </ligand>
</feature>
<dbReference type="InterPro" id="IPR023404">
    <property type="entry name" value="rSAM_horseshoe"/>
</dbReference>
<keyword evidence="3 8" id="KW-0808">Transferase</keyword>
<dbReference type="Gene3D" id="3.80.30.20">
    <property type="entry name" value="tm_1862 like domain"/>
    <property type="match status" value="1"/>
</dbReference>
<dbReference type="PANTHER" id="PTHR43837">
    <property type="entry name" value="RIBOSOMAL PROTEIN S12 METHYLTHIOTRANSFERASE RIMO"/>
    <property type="match status" value="1"/>
</dbReference>
<dbReference type="InterPro" id="IPR002792">
    <property type="entry name" value="TRAM_dom"/>
</dbReference>
<evidence type="ECO:0000259" key="9">
    <source>
        <dbReference type="PROSITE" id="PS50926"/>
    </source>
</evidence>
<evidence type="ECO:0000313" key="13">
    <source>
        <dbReference type="Proteomes" id="UP000469346"/>
    </source>
</evidence>
<comment type="function">
    <text evidence="8">Catalyzes the methylthiolation of an aspartic acid residue of ribosomal protein uS12.</text>
</comment>
<dbReference type="SUPFAM" id="SSF102114">
    <property type="entry name" value="Radical SAM enzymes"/>
    <property type="match status" value="1"/>
</dbReference>
<evidence type="ECO:0000256" key="3">
    <source>
        <dbReference type="ARBA" id="ARBA00022679"/>
    </source>
</evidence>
<evidence type="ECO:0000256" key="7">
    <source>
        <dbReference type="ARBA" id="ARBA00023014"/>
    </source>
</evidence>
<dbReference type="SFLD" id="SFLDF00274">
    <property type="entry name" value="ribosomal_protein_S12_methylth"/>
    <property type="match status" value="1"/>
</dbReference>
<dbReference type="GO" id="GO:0046872">
    <property type="term" value="F:metal ion binding"/>
    <property type="evidence" value="ECO:0007669"/>
    <property type="project" value="UniProtKB-KW"/>
</dbReference>
<dbReference type="Gene3D" id="2.40.50.140">
    <property type="entry name" value="Nucleic acid-binding proteins"/>
    <property type="match status" value="1"/>
</dbReference>
<dbReference type="InterPro" id="IPR020612">
    <property type="entry name" value="Methylthiotransferase_CS"/>
</dbReference>
<dbReference type="GO" id="GO:0005829">
    <property type="term" value="C:cytosol"/>
    <property type="evidence" value="ECO:0007669"/>
    <property type="project" value="TreeGrafter"/>
</dbReference>
<protein>
    <recommendedName>
        <fullName evidence="8">Ribosomal protein uS12 methylthiotransferase RimO</fullName>
        <shortName evidence="8">uS12 MTTase</shortName>
        <shortName evidence="8">uS12 methylthiotransferase</shortName>
        <ecNumber evidence="8">2.8.4.4</ecNumber>
    </recommendedName>
    <alternativeName>
        <fullName evidence="8">Ribosomal protein uS12 (aspartate-C(3))-methylthiotransferase</fullName>
    </alternativeName>
    <alternativeName>
        <fullName evidence="8">Ribosome maturation factor RimO</fullName>
    </alternativeName>
</protein>
<dbReference type="PANTHER" id="PTHR43837:SF1">
    <property type="entry name" value="RIBOSOMAL PROTEIN US12 METHYLTHIOTRANSFERASE RIMO"/>
    <property type="match status" value="1"/>
</dbReference>
<feature type="binding site" evidence="8">
    <location>
        <position position="167"/>
    </location>
    <ligand>
        <name>[4Fe-4S] cluster</name>
        <dbReference type="ChEBI" id="CHEBI:49883"/>
        <label>2</label>
        <note>4Fe-4S-S-AdoMet</note>
    </ligand>
</feature>
<comment type="subcellular location">
    <subcellularLocation>
        <location evidence="8">Cytoplasm</location>
    </subcellularLocation>
</comment>
<comment type="similarity">
    <text evidence="8">Belongs to the methylthiotransferase family. RimO subfamily.</text>
</comment>
<dbReference type="SFLD" id="SFLDG01061">
    <property type="entry name" value="methylthiotransferase"/>
    <property type="match status" value="1"/>
</dbReference>
<dbReference type="SMART" id="SM00729">
    <property type="entry name" value="Elp3"/>
    <property type="match status" value="1"/>
</dbReference>